<dbReference type="PANTHER" id="PTHR33178">
    <property type="match status" value="1"/>
</dbReference>
<dbReference type="SMART" id="SM00886">
    <property type="entry name" value="Dabb"/>
    <property type="match status" value="1"/>
</dbReference>
<evidence type="ECO:0000256" key="1">
    <source>
        <dbReference type="ARBA" id="ARBA00011738"/>
    </source>
</evidence>
<dbReference type="EMBL" id="JBHSAW010000001">
    <property type="protein sequence ID" value="MFC4094420.1"/>
    <property type="molecule type" value="Genomic_DNA"/>
</dbReference>
<dbReference type="PANTHER" id="PTHR33178:SF10">
    <property type="entry name" value="STRESS-RESPONSE A_B BARREL DOMAIN-CONTAINING PROTEIN"/>
    <property type="match status" value="1"/>
</dbReference>
<evidence type="ECO:0000259" key="2">
    <source>
        <dbReference type="PROSITE" id="PS51502"/>
    </source>
</evidence>
<dbReference type="RefSeq" id="WP_192462647.1">
    <property type="nucleotide sequence ID" value="NZ_JACYFJ010000004.1"/>
</dbReference>
<dbReference type="InterPro" id="IPR013097">
    <property type="entry name" value="Dabb"/>
</dbReference>
<evidence type="ECO:0000313" key="3">
    <source>
        <dbReference type="EMBL" id="MFC4094420.1"/>
    </source>
</evidence>
<accession>A0ABV8JRN1</accession>
<proteinExistence type="predicted"/>
<evidence type="ECO:0000313" key="4">
    <source>
        <dbReference type="Proteomes" id="UP001595814"/>
    </source>
</evidence>
<dbReference type="Gene3D" id="3.30.70.100">
    <property type="match status" value="1"/>
</dbReference>
<gene>
    <name evidence="3" type="ORF">ACFOUT_00940</name>
</gene>
<dbReference type="Pfam" id="PF07876">
    <property type="entry name" value="Dabb"/>
    <property type="match status" value="1"/>
</dbReference>
<sequence length="136" mass="15477">MKSIQLTLLFVLISSGLFATEYSKTINPKFHMEKDSLLRHVVMFKFKEGTSQADIDKVQEAFSALPGKIPQIASYEWGTNNSPEGHDKGFTHCFFLTFKSEADRAIYLPHPDHKAFGGILGPYLEDVMVLDYWTKE</sequence>
<name>A0ABV8JRN1_9FLAO</name>
<comment type="caution">
    <text evidence="3">The sequence shown here is derived from an EMBL/GenBank/DDBJ whole genome shotgun (WGS) entry which is preliminary data.</text>
</comment>
<reference evidence="4" key="1">
    <citation type="journal article" date="2019" name="Int. J. Syst. Evol. Microbiol.">
        <title>The Global Catalogue of Microorganisms (GCM) 10K type strain sequencing project: providing services to taxonomists for standard genome sequencing and annotation.</title>
        <authorList>
            <consortium name="The Broad Institute Genomics Platform"/>
            <consortium name="The Broad Institute Genome Sequencing Center for Infectious Disease"/>
            <person name="Wu L."/>
            <person name="Ma J."/>
        </authorList>
    </citation>
    <scope>NUCLEOTIDE SEQUENCE [LARGE SCALE GENOMIC DNA]</scope>
    <source>
        <strain evidence="4">CECT 7477</strain>
    </source>
</reference>
<dbReference type="PROSITE" id="PS51502">
    <property type="entry name" value="S_R_A_B_BARREL"/>
    <property type="match status" value="1"/>
</dbReference>
<dbReference type="InterPro" id="IPR011008">
    <property type="entry name" value="Dimeric_a/b-barrel"/>
</dbReference>
<keyword evidence="4" id="KW-1185">Reference proteome</keyword>
<dbReference type="InterPro" id="IPR044662">
    <property type="entry name" value="HS1/DABB1-like"/>
</dbReference>
<protein>
    <submittedName>
        <fullName evidence="3">Dabb family protein</fullName>
    </submittedName>
</protein>
<organism evidence="3 4">
    <name type="scientific">Euzebyella saccharophila</name>
    <dbReference type="NCBI Taxonomy" id="679664"/>
    <lineage>
        <taxon>Bacteria</taxon>
        <taxon>Pseudomonadati</taxon>
        <taxon>Bacteroidota</taxon>
        <taxon>Flavobacteriia</taxon>
        <taxon>Flavobacteriales</taxon>
        <taxon>Flavobacteriaceae</taxon>
        <taxon>Euzebyella</taxon>
    </lineage>
</organism>
<comment type="subunit">
    <text evidence="1">Homodimer.</text>
</comment>
<dbReference type="Proteomes" id="UP001595814">
    <property type="component" value="Unassembled WGS sequence"/>
</dbReference>
<dbReference type="SUPFAM" id="SSF54909">
    <property type="entry name" value="Dimeric alpha+beta barrel"/>
    <property type="match status" value="1"/>
</dbReference>
<feature type="domain" description="Stress-response A/B barrel" evidence="2">
    <location>
        <begin position="38"/>
        <end position="132"/>
    </location>
</feature>